<protein>
    <recommendedName>
        <fullName evidence="4">Fido domain-containing protein</fullName>
    </recommendedName>
</protein>
<accession>A0A2H0XCW4</accession>
<dbReference type="SUPFAM" id="SSF140931">
    <property type="entry name" value="Fic-like"/>
    <property type="match status" value="1"/>
</dbReference>
<dbReference type="InterPro" id="IPR040198">
    <property type="entry name" value="Fido_containing"/>
</dbReference>
<reference evidence="6" key="1">
    <citation type="submission" date="2017-09" db="EMBL/GenBank/DDBJ databases">
        <title>Depth-based differentiation of microbial function through sediment-hosted aquifers and enrichment of novel symbionts in the deep terrestrial subsurface.</title>
        <authorList>
            <person name="Probst A.J."/>
            <person name="Ladd B."/>
            <person name="Jarett J.K."/>
            <person name="Geller-Mcgrath D.E."/>
            <person name="Sieber C.M.K."/>
            <person name="Emerson J.B."/>
            <person name="Anantharaman K."/>
            <person name="Thomas B.C."/>
            <person name="Malmstrom R."/>
            <person name="Stieglmeier M."/>
            <person name="Klingl A."/>
            <person name="Woyke T."/>
            <person name="Ryan C.M."/>
            <person name="Banfield J.F."/>
        </authorList>
    </citation>
    <scope>NUCLEOTIDE SEQUENCE [LARGE SCALE GENOMIC DNA]</scope>
</reference>
<dbReference type="InterPro" id="IPR036388">
    <property type="entry name" value="WH-like_DNA-bd_sf"/>
</dbReference>
<gene>
    <name evidence="5" type="ORF">COT50_00175</name>
</gene>
<evidence type="ECO:0000256" key="3">
    <source>
        <dbReference type="PIRSR" id="PIRSR640198-3"/>
    </source>
</evidence>
<feature type="active site" evidence="1">
    <location>
        <position position="189"/>
    </location>
</feature>
<dbReference type="Gene3D" id="1.10.3290.10">
    <property type="entry name" value="Fido-like domain"/>
    <property type="match status" value="1"/>
</dbReference>
<evidence type="ECO:0000313" key="6">
    <source>
        <dbReference type="Proteomes" id="UP000231252"/>
    </source>
</evidence>
<evidence type="ECO:0000259" key="4">
    <source>
        <dbReference type="PROSITE" id="PS51459"/>
    </source>
</evidence>
<name>A0A2H0XCW4_UNCKA</name>
<dbReference type="Proteomes" id="UP000231252">
    <property type="component" value="Unassembled WGS sequence"/>
</dbReference>
<dbReference type="PANTHER" id="PTHR13504:SF38">
    <property type="entry name" value="FIDO DOMAIN-CONTAINING PROTEIN"/>
    <property type="match status" value="1"/>
</dbReference>
<feature type="site" description="Important for autoinhibition of adenylyltransferase activity" evidence="3">
    <location>
        <position position="55"/>
    </location>
</feature>
<dbReference type="Gene3D" id="1.10.10.10">
    <property type="entry name" value="Winged helix-like DNA-binding domain superfamily/Winged helix DNA-binding domain"/>
    <property type="match status" value="1"/>
</dbReference>
<keyword evidence="2" id="KW-0547">Nucleotide-binding</keyword>
<sequence length="341" mass="39109">MFNPKYEVTPKIIENIKRVAVITAELNNKKFPQIVLAELEKTAKASSSHSSTRIEGNPLPLLEVRRILKTSPQHLRDSEREVLNYNQALEKLNPLMIKNETLEIDQKLVLNVHKIVTKDLVADFNCGSFRKVSEVVNNPATRVIAYFAPQHQDVLNLIADLLAFVTKNEQILDPLILAGIFHKQFVVIHPFMDGNGRTTRLLTKVILARMGLDTFNLFSFENYYNKNVSKYFEKVGVLGDYYEIYEKLDFTQWLEYFTDGVVDELLRVKGELETVSTSPANTIKPYEKLLLDYVSKHGFITDAQYSRLTPRAKATRALDFKKLLEMSLIKRVGNGRATHYI</sequence>
<dbReference type="Pfam" id="PF02661">
    <property type="entry name" value="Fic"/>
    <property type="match status" value="1"/>
</dbReference>
<dbReference type="PROSITE" id="PS51459">
    <property type="entry name" value="FIDO"/>
    <property type="match status" value="1"/>
</dbReference>
<proteinExistence type="predicted"/>
<evidence type="ECO:0000313" key="5">
    <source>
        <dbReference type="EMBL" id="PIS22780.1"/>
    </source>
</evidence>
<dbReference type="EMBL" id="PEYU01000002">
    <property type="protein sequence ID" value="PIS22780.1"/>
    <property type="molecule type" value="Genomic_DNA"/>
</dbReference>
<dbReference type="PANTHER" id="PTHR13504">
    <property type="entry name" value="FIDO DOMAIN-CONTAINING PROTEIN DDB_G0283145"/>
    <property type="match status" value="1"/>
</dbReference>
<keyword evidence="2" id="KW-0067">ATP-binding</keyword>
<organism evidence="5 6">
    <name type="scientific">candidate division WWE3 bacterium CG08_land_8_20_14_0_20_41_10</name>
    <dbReference type="NCBI Taxonomy" id="1975085"/>
    <lineage>
        <taxon>Bacteria</taxon>
        <taxon>Katanobacteria</taxon>
    </lineage>
</organism>
<feature type="domain" description="Fido" evidence="4">
    <location>
        <begin position="104"/>
        <end position="256"/>
    </location>
</feature>
<comment type="caution">
    <text evidence="5">The sequence shown here is derived from an EMBL/GenBank/DDBJ whole genome shotgun (WGS) entry which is preliminary data.</text>
</comment>
<dbReference type="InterPro" id="IPR036597">
    <property type="entry name" value="Fido-like_dom_sf"/>
</dbReference>
<dbReference type="AlphaFoldDB" id="A0A2H0XCW4"/>
<dbReference type="GO" id="GO:0005524">
    <property type="term" value="F:ATP binding"/>
    <property type="evidence" value="ECO:0007669"/>
    <property type="project" value="UniProtKB-KW"/>
</dbReference>
<evidence type="ECO:0000256" key="2">
    <source>
        <dbReference type="PIRSR" id="PIRSR640198-2"/>
    </source>
</evidence>
<evidence type="ECO:0000256" key="1">
    <source>
        <dbReference type="PIRSR" id="PIRSR640198-1"/>
    </source>
</evidence>
<feature type="binding site" evidence="2">
    <location>
        <begin position="193"/>
        <end position="200"/>
    </location>
    <ligand>
        <name>ATP</name>
        <dbReference type="ChEBI" id="CHEBI:30616"/>
    </ligand>
</feature>
<dbReference type="InterPro" id="IPR003812">
    <property type="entry name" value="Fido"/>
</dbReference>